<dbReference type="EMBL" id="AM479836">
    <property type="protein sequence ID" value="CAN64137.1"/>
    <property type="molecule type" value="Genomic_DNA"/>
</dbReference>
<proteinExistence type="predicted"/>
<name>A5C2K4_VITVI</name>
<keyword evidence="1" id="KW-0732">Signal</keyword>
<dbReference type="AlphaFoldDB" id="A5C2K4"/>
<evidence type="ECO:0008006" key="3">
    <source>
        <dbReference type="Google" id="ProtNLM"/>
    </source>
</evidence>
<accession>A5C2K4</accession>
<organism evidence="2">
    <name type="scientific">Vitis vinifera</name>
    <name type="common">Grape</name>
    <dbReference type="NCBI Taxonomy" id="29760"/>
    <lineage>
        <taxon>Eukaryota</taxon>
        <taxon>Viridiplantae</taxon>
        <taxon>Streptophyta</taxon>
        <taxon>Embryophyta</taxon>
        <taxon>Tracheophyta</taxon>
        <taxon>Spermatophyta</taxon>
        <taxon>Magnoliopsida</taxon>
        <taxon>eudicotyledons</taxon>
        <taxon>Gunneridae</taxon>
        <taxon>Pentapetalae</taxon>
        <taxon>rosids</taxon>
        <taxon>Vitales</taxon>
        <taxon>Vitaceae</taxon>
        <taxon>Viteae</taxon>
        <taxon>Vitis</taxon>
    </lineage>
</organism>
<evidence type="ECO:0000313" key="2">
    <source>
        <dbReference type="EMBL" id="CAN64137.1"/>
    </source>
</evidence>
<evidence type="ECO:0000256" key="1">
    <source>
        <dbReference type="SAM" id="SignalP"/>
    </source>
</evidence>
<protein>
    <recommendedName>
        <fullName evidence="3">Secreted protein</fullName>
    </recommendedName>
</protein>
<reference evidence="2" key="1">
    <citation type="journal article" date="2007" name="PLoS ONE">
        <title>The first genome sequence of an elite grapevine cultivar (Pinot noir Vitis vinifera L.): coping with a highly heterozygous genome.</title>
        <authorList>
            <person name="Velasco R."/>
            <person name="Zharkikh A."/>
            <person name="Troggio M."/>
            <person name="Cartwright D.A."/>
            <person name="Cestaro A."/>
            <person name="Pruss D."/>
            <person name="Pindo M."/>
            <person name="FitzGerald L.M."/>
            <person name="Vezzulli S."/>
            <person name="Reid J."/>
            <person name="Malacarne G."/>
            <person name="Iliev D."/>
            <person name="Coppola G."/>
            <person name="Wardell B."/>
            <person name="Micheletti D."/>
            <person name="Macalma T."/>
            <person name="Facci M."/>
            <person name="Mitchell J.T."/>
            <person name="Perazzolli M."/>
            <person name="Eldredge G."/>
            <person name="Gatto P."/>
            <person name="Oyzerski R."/>
            <person name="Moretto M."/>
            <person name="Gutin N."/>
            <person name="Stefanini M."/>
            <person name="Chen Y."/>
            <person name="Segala C."/>
            <person name="Davenport C."/>
            <person name="Dematte L."/>
            <person name="Mraz A."/>
            <person name="Battilana J."/>
            <person name="Stormo K."/>
            <person name="Costa F."/>
            <person name="Tao Q."/>
            <person name="Si-Ammour A."/>
            <person name="Harkins T."/>
            <person name="Lackey A."/>
            <person name="Perbost C."/>
            <person name="Taillon B."/>
            <person name="Stella A."/>
            <person name="Solovyev V."/>
            <person name="Fawcett J.A."/>
            <person name="Sterck L."/>
            <person name="Vandepoele K."/>
            <person name="Grando S.M."/>
            <person name="Toppo S."/>
            <person name="Moser C."/>
            <person name="Lanchbury J."/>
            <person name="Bogden R."/>
            <person name="Skolnick M."/>
            <person name="Sgaramella V."/>
            <person name="Bhatnagar S.K."/>
            <person name="Fontana P."/>
            <person name="Gutin A."/>
            <person name="Van de Peer Y."/>
            <person name="Salamini F."/>
            <person name="Viola R."/>
        </authorList>
    </citation>
    <scope>NUCLEOTIDE SEQUENCE</scope>
</reference>
<feature type="chain" id="PRO_5012677655" description="Secreted protein" evidence="1">
    <location>
        <begin position="16"/>
        <end position="107"/>
    </location>
</feature>
<gene>
    <name evidence="2" type="ORF">VITISV_032075</name>
</gene>
<sequence>MLLITTFCLIWVSHSRNSFPPPFLRVSHSRNSSPPPFHPGVSYPKFLSAAIPPGVSHPEFLSAAIPSGCLTPGIPLRRHSTRMPHTWNPIRRRSTFSGCLTSGILSS</sequence>
<feature type="signal peptide" evidence="1">
    <location>
        <begin position="1"/>
        <end position="15"/>
    </location>
</feature>